<accession>A0AAV1ZLB3</accession>
<dbReference type="AlphaFoldDB" id="A0AAV1ZLB3"/>
<reference evidence="3 4" key="1">
    <citation type="submission" date="2024-04" db="EMBL/GenBank/DDBJ databases">
        <authorList>
            <person name="Rising A."/>
            <person name="Reimegard J."/>
            <person name="Sonavane S."/>
            <person name="Akerstrom W."/>
            <person name="Nylinder S."/>
            <person name="Hedman E."/>
            <person name="Kallberg Y."/>
        </authorList>
    </citation>
    <scope>NUCLEOTIDE SEQUENCE [LARGE SCALE GENOMIC DNA]</scope>
</reference>
<name>A0AAV1ZLB3_9ARAC</name>
<gene>
    <name evidence="3" type="ORF">LARSCL_LOCUS5637</name>
</gene>
<evidence type="ECO:0000256" key="2">
    <source>
        <dbReference type="SAM" id="MobiDB-lite"/>
    </source>
</evidence>
<comment type="caution">
    <text evidence="3">The sequence shown here is derived from an EMBL/GenBank/DDBJ whole genome shotgun (WGS) entry which is preliminary data.</text>
</comment>
<keyword evidence="1" id="KW-0175">Coiled coil</keyword>
<keyword evidence="4" id="KW-1185">Reference proteome</keyword>
<feature type="region of interest" description="Disordered" evidence="2">
    <location>
        <begin position="1"/>
        <end position="36"/>
    </location>
</feature>
<evidence type="ECO:0000313" key="3">
    <source>
        <dbReference type="EMBL" id="CAL1271074.1"/>
    </source>
</evidence>
<feature type="coiled-coil region" evidence="1">
    <location>
        <begin position="532"/>
        <end position="566"/>
    </location>
</feature>
<feature type="compositionally biased region" description="Polar residues" evidence="2">
    <location>
        <begin position="23"/>
        <end position="34"/>
    </location>
</feature>
<sequence>MEIIPSKFRSPPPKPPRRRHSDQLTISPSGTYPSSRKKLYDESKLCSKDTKRKIGNSIGCGSLPTNWVPEFSTENNNGNSVLLRGTSLSSTYVKNACVSFQKCSGSASDKDSNGLTDIMMEVDTKSKEIFECVQQKNLPYLEQVTRSGIFAGKCNSRDFFEYLCNDIQHTGDVRDMLSDSPEHKFIPKYDHRRHHSDPLLSHFDESNSKSSLQIYVPKSHSVLENISLDNQNQSCNSFSASFELKETQNLHEEIKNLKEVNNKLWQHLCSTQACLEKVTKNAEESVNSLSVSDLLSSLYCSQKARDCAMEDRMKIILEERDAAIQELENMVQIIARSFKDDAVEKEGKFSDTEIKDLLKEIEVTYNPAKLLQQQRLLLTYLYRSKELKQDYLRHELKLAVSENNHLKEKMELLEEELKSMKICNELWNADNKHWENNLLNILCQVIEQRDVAVSKVNHVQNLEHVVHGRSNNESSRIIEPLIDDYESLQKKSDNIVSNVKRNFQPSRSDAYKYDQLSIEPMSDEIRLLKGEILVLNKALEMEIERRENAEEKCLRLERLVSVLQRKVNGQNVGISV</sequence>
<feature type="coiled-coil region" evidence="1">
    <location>
        <begin position="396"/>
        <end position="423"/>
    </location>
</feature>
<evidence type="ECO:0000313" key="4">
    <source>
        <dbReference type="Proteomes" id="UP001497382"/>
    </source>
</evidence>
<dbReference type="EMBL" id="CAXIEN010000052">
    <property type="protein sequence ID" value="CAL1271074.1"/>
    <property type="molecule type" value="Genomic_DNA"/>
</dbReference>
<protein>
    <submittedName>
        <fullName evidence="3">Uncharacterized protein</fullName>
    </submittedName>
</protein>
<evidence type="ECO:0000256" key="1">
    <source>
        <dbReference type="SAM" id="Coils"/>
    </source>
</evidence>
<organism evidence="3 4">
    <name type="scientific">Larinioides sclopetarius</name>
    <dbReference type="NCBI Taxonomy" id="280406"/>
    <lineage>
        <taxon>Eukaryota</taxon>
        <taxon>Metazoa</taxon>
        <taxon>Ecdysozoa</taxon>
        <taxon>Arthropoda</taxon>
        <taxon>Chelicerata</taxon>
        <taxon>Arachnida</taxon>
        <taxon>Araneae</taxon>
        <taxon>Araneomorphae</taxon>
        <taxon>Entelegynae</taxon>
        <taxon>Araneoidea</taxon>
        <taxon>Araneidae</taxon>
        <taxon>Larinioides</taxon>
    </lineage>
</organism>
<dbReference type="Proteomes" id="UP001497382">
    <property type="component" value="Unassembled WGS sequence"/>
</dbReference>
<proteinExistence type="predicted"/>